<comment type="pathway">
    <text evidence="1 11">One-carbon metabolism; tetrahydrofolate interconversion.</text>
</comment>
<dbReference type="PRINTS" id="PR00085">
    <property type="entry name" value="THFDHDRGNASE"/>
</dbReference>
<dbReference type="InterPro" id="IPR000672">
    <property type="entry name" value="THF_DH/CycHdrlase"/>
</dbReference>
<dbReference type="Gene3D" id="3.40.50.720">
    <property type="entry name" value="NAD(P)-binding Rossmann-like Domain"/>
    <property type="match status" value="1"/>
</dbReference>
<evidence type="ECO:0000256" key="5">
    <source>
        <dbReference type="ARBA" id="ARBA00022801"/>
    </source>
</evidence>
<dbReference type="GO" id="GO:0004488">
    <property type="term" value="F:methylenetetrahydrofolate dehydrogenase (NADP+) activity"/>
    <property type="evidence" value="ECO:0007669"/>
    <property type="project" value="UniProtKB-UniRule"/>
</dbReference>
<evidence type="ECO:0000259" key="12">
    <source>
        <dbReference type="Pfam" id="PF00763"/>
    </source>
</evidence>
<evidence type="ECO:0000256" key="2">
    <source>
        <dbReference type="ARBA" id="ARBA00022563"/>
    </source>
</evidence>
<dbReference type="SUPFAM" id="SSF53223">
    <property type="entry name" value="Aminoacid dehydrogenase-like, N-terminal domain"/>
    <property type="match status" value="1"/>
</dbReference>
<dbReference type="InterPro" id="IPR020630">
    <property type="entry name" value="THF_DH/CycHdrlase_cat_dom"/>
</dbReference>
<dbReference type="SUPFAM" id="SSF51735">
    <property type="entry name" value="NAD(P)-binding Rossmann-fold domains"/>
    <property type="match status" value="1"/>
</dbReference>
<accession>A0A923NE94</accession>
<gene>
    <name evidence="11" type="primary">folD</name>
    <name evidence="14" type="ORF">H8876_08985</name>
</gene>
<evidence type="ECO:0000256" key="1">
    <source>
        <dbReference type="ARBA" id="ARBA00004777"/>
    </source>
</evidence>
<dbReference type="Pfam" id="PF02882">
    <property type="entry name" value="THF_DHG_CYH_C"/>
    <property type="match status" value="1"/>
</dbReference>
<feature type="domain" description="Tetrahydrofolate dehydrogenase/cyclohydrolase catalytic" evidence="12">
    <location>
        <begin position="4"/>
        <end position="118"/>
    </location>
</feature>
<dbReference type="PANTHER" id="PTHR48099:SF5">
    <property type="entry name" value="C-1-TETRAHYDROFOLATE SYNTHASE, CYTOPLASMIC"/>
    <property type="match status" value="1"/>
</dbReference>
<dbReference type="RefSeq" id="WP_249287463.1">
    <property type="nucleotide sequence ID" value="NZ_JACRWC010000109.1"/>
</dbReference>
<dbReference type="HAMAP" id="MF_01576">
    <property type="entry name" value="THF_DHG_CYH"/>
    <property type="match status" value="1"/>
</dbReference>
<sequence>MIELKGKPVADDIKERAFKRVEELRSQGIIPKIATIRVGDDPGDIAYEHGICSRAEEMGIDIKQKVFAGDISQERLLAKIAAYNEDQDIHGVLIFRPLPKQFDDKTICKALDFRKDVDGITAGSMAGVFTGSGEGFPPCTAEACIRMLDYYGYDLTGKKVTVFGRSLVIGKPVTVMALDRNATVTICHSRTTPEILREAGKNADVLITAVGRANFLTRDLTGEDQIILDVGINDDGAGGICGDVDPQAASAAAAASPVPGGVGSVTTAVLMDHVVTAAARSALQEK</sequence>
<dbReference type="InterPro" id="IPR020631">
    <property type="entry name" value="THF_DH/CycHdrlase_NAD-bd_dom"/>
</dbReference>
<comment type="similarity">
    <text evidence="11">Belongs to the tetrahydrofolate dehydrogenase/cyclohydrolase family.</text>
</comment>
<keyword evidence="2 11" id="KW-0554">One-carbon metabolism</keyword>
<evidence type="ECO:0000256" key="4">
    <source>
        <dbReference type="ARBA" id="ARBA00022755"/>
    </source>
</evidence>
<dbReference type="GO" id="GO:0009086">
    <property type="term" value="P:methionine biosynthetic process"/>
    <property type="evidence" value="ECO:0007669"/>
    <property type="project" value="UniProtKB-KW"/>
</dbReference>
<comment type="caution">
    <text evidence="14">The sequence shown here is derived from an EMBL/GenBank/DDBJ whole genome shotgun (WGS) entry which is preliminary data.</text>
</comment>
<proteinExistence type="inferred from homology"/>
<evidence type="ECO:0000256" key="11">
    <source>
        <dbReference type="HAMAP-Rule" id="MF_01576"/>
    </source>
</evidence>
<reference evidence="14" key="1">
    <citation type="submission" date="2020-08" db="EMBL/GenBank/DDBJ databases">
        <authorList>
            <person name="Liu C."/>
            <person name="Sun Q."/>
        </authorList>
    </citation>
    <scope>NUCLEOTIDE SEQUENCE</scope>
    <source>
        <strain evidence="14">BX16</strain>
    </source>
</reference>
<evidence type="ECO:0000256" key="10">
    <source>
        <dbReference type="ARBA" id="ARBA00023268"/>
    </source>
</evidence>
<keyword evidence="6 11" id="KW-0521">NADP</keyword>
<keyword evidence="8 11" id="KW-0368">Histidine biosynthesis</keyword>
<comment type="subunit">
    <text evidence="11">Homodimer.</text>
</comment>
<comment type="catalytic activity">
    <reaction evidence="11">
        <text>(6R)-5,10-methenyltetrahydrofolate + H2O = (6R)-10-formyltetrahydrofolate + H(+)</text>
        <dbReference type="Rhea" id="RHEA:23700"/>
        <dbReference type="ChEBI" id="CHEBI:15377"/>
        <dbReference type="ChEBI" id="CHEBI:15378"/>
        <dbReference type="ChEBI" id="CHEBI:57455"/>
        <dbReference type="ChEBI" id="CHEBI:195366"/>
        <dbReference type="EC" id="3.5.4.9"/>
    </reaction>
</comment>
<dbReference type="EC" id="3.5.4.9" evidence="11"/>
<dbReference type="Proteomes" id="UP000644115">
    <property type="component" value="Unassembled WGS sequence"/>
</dbReference>
<evidence type="ECO:0000313" key="14">
    <source>
        <dbReference type="EMBL" id="MBC6000132.1"/>
    </source>
</evidence>
<comment type="function">
    <text evidence="11">Catalyzes the oxidation of 5,10-methylenetetrahydrofolate to 5,10-methenyltetrahydrofolate and then the hydrolysis of 5,10-methenyltetrahydrofolate to 10-formyltetrahydrofolate.</text>
</comment>
<dbReference type="GO" id="GO:0006164">
    <property type="term" value="P:purine nucleotide biosynthetic process"/>
    <property type="evidence" value="ECO:0007669"/>
    <property type="project" value="UniProtKB-KW"/>
</dbReference>
<evidence type="ECO:0000256" key="6">
    <source>
        <dbReference type="ARBA" id="ARBA00022857"/>
    </source>
</evidence>
<dbReference type="GO" id="GO:0004477">
    <property type="term" value="F:methenyltetrahydrofolate cyclohydrolase activity"/>
    <property type="evidence" value="ECO:0007669"/>
    <property type="project" value="UniProtKB-UniRule"/>
</dbReference>
<keyword evidence="4 11" id="KW-0658">Purine biosynthesis</keyword>
<dbReference type="AlphaFoldDB" id="A0A923NE94"/>
<dbReference type="Gene3D" id="3.40.50.10860">
    <property type="entry name" value="Leucine Dehydrogenase, chain A, domain 1"/>
    <property type="match status" value="1"/>
</dbReference>
<dbReference type="InterPro" id="IPR046346">
    <property type="entry name" value="Aminoacid_DH-like_N_sf"/>
</dbReference>
<name>A0A923NE94_9FIRM</name>
<feature type="binding site" evidence="11">
    <location>
        <position position="232"/>
    </location>
    <ligand>
        <name>NADP(+)</name>
        <dbReference type="ChEBI" id="CHEBI:58349"/>
    </ligand>
</feature>
<dbReference type="Pfam" id="PF00763">
    <property type="entry name" value="THF_DHG_CYH"/>
    <property type="match status" value="1"/>
</dbReference>
<evidence type="ECO:0000313" key="15">
    <source>
        <dbReference type="Proteomes" id="UP000644115"/>
    </source>
</evidence>
<keyword evidence="15" id="KW-1185">Reference proteome</keyword>
<evidence type="ECO:0000256" key="7">
    <source>
        <dbReference type="ARBA" id="ARBA00023002"/>
    </source>
</evidence>
<comment type="caution">
    <text evidence="11">Lacks conserved residue(s) required for the propagation of feature annotation.</text>
</comment>
<keyword evidence="5 11" id="KW-0378">Hydrolase</keyword>
<keyword evidence="9 11" id="KW-0486">Methionine biosynthesis</keyword>
<dbReference type="EC" id="1.5.1.5" evidence="11"/>
<evidence type="ECO:0000259" key="13">
    <source>
        <dbReference type="Pfam" id="PF02882"/>
    </source>
</evidence>
<dbReference type="GO" id="GO:0035999">
    <property type="term" value="P:tetrahydrofolate interconversion"/>
    <property type="evidence" value="ECO:0007669"/>
    <property type="project" value="UniProtKB-UniRule"/>
</dbReference>
<comment type="catalytic activity">
    <reaction evidence="11">
        <text>(6R)-5,10-methylene-5,6,7,8-tetrahydrofolate + NADP(+) = (6R)-5,10-methenyltetrahydrofolate + NADPH</text>
        <dbReference type="Rhea" id="RHEA:22812"/>
        <dbReference type="ChEBI" id="CHEBI:15636"/>
        <dbReference type="ChEBI" id="CHEBI:57455"/>
        <dbReference type="ChEBI" id="CHEBI:57783"/>
        <dbReference type="ChEBI" id="CHEBI:58349"/>
        <dbReference type="EC" id="1.5.1.5"/>
    </reaction>
</comment>
<feature type="binding site" evidence="11">
    <location>
        <begin position="164"/>
        <end position="166"/>
    </location>
    <ligand>
        <name>NADP(+)</name>
        <dbReference type="ChEBI" id="CHEBI:58349"/>
    </ligand>
</feature>
<keyword evidence="10 11" id="KW-0511">Multifunctional enzyme</keyword>
<dbReference type="InterPro" id="IPR036291">
    <property type="entry name" value="NAD(P)-bd_dom_sf"/>
</dbReference>
<keyword evidence="3 11" id="KW-0028">Amino-acid biosynthesis</keyword>
<dbReference type="PANTHER" id="PTHR48099">
    <property type="entry name" value="C-1-TETRAHYDROFOLATE SYNTHASE, CYTOPLASMIC-RELATED"/>
    <property type="match status" value="1"/>
</dbReference>
<evidence type="ECO:0000256" key="3">
    <source>
        <dbReference type="ARBA" id="ARBA00022605"/>
    </source>
</evidence>
<organism evidence="14 15">
    <name type="scientific">Lentihominibacter faecis</name>
    <dbReference type="NCBI Taxonomy" id="2764712"/>
    <lineage>
        <taxon>Bacteria</taxon>
        <taxon>Bacillati</taxon>
        <taxon>Bacillota</taxon>
        <taxon>Clostridia</taxon>
        <taxon>Peptostreptococcales</taxon>
        <taxon>Anaerovoracaceae</taxon>
        <taxon>Lentihominibacter</taxon>
    </lineage>
</organism>
<dbReference type="GO" id="GO:0005829">
    <property type="term" value="C:cytosol"/>
    <property type="evidence" value="ECO:0007669"/>
    <property type="project" value="TreeGrafter"/>
</dbReference>
<keyword evidence="7 11" id="KW-0560">Oxidoreductase</keyword>
<protein>
    <recommendedName>
        <fullName evidence="11">Bifunctional protein FolD</fullName>
    </recommendedName>
    <domain>
        <recommendedName>
            <fullName evidence="11">Methylenetetrahydrofolate dehydrogenase</fullName>
            <ecNumber evidence="11">1.5.1.5</ecNumber>
        </recommendedName>
    </domain>
    <domain>
        <recommendedName>
            <fullName evidence="11">Methenyltetrahydrofolate cyclohydrolase</fullName>
            <ecNumber evidence="11">3.5.4.9</ecNumber>
        </recommendedName>
    </domain>
</protein>
<dbReference type="EMBL" id="JACRWC010000109">
    <property type="protein sequence ID" value="MBC6000132.1"/>
    <property type="molecule type" value="Genomic_DNA"/>
</dbReference>
<feature type="domain" description="Tetrahydrofolate dehydrogenase/cyclohydrolase NAD(P)-binding" evidence="13">
    <location>
        <begin position="138"/>
        <end position="280"/>
    </location>
</feature>
<evidence type="ECO:0000256" key="8">
    <source>
        <dbReference type="ARBA" id="ARBA00023102"/>
    </source>
</evidence>
<evidence type="ECO:0000256" key="9">
    <source>
        <dbReference type="ARBA" id="ARBA00023167"/>
    </source>
</evidence>
<dbReference type="GO" id="GO:0000105">
    <property type="term" value="P:L-histidine biosynthetic process"/>
    <property type="evidence" value="ECO:0007669"/>
    <property type="project" value="UniProtKB-KW"/>
</dbReference>